<accession>A0AAW1I1G1</accession>
<evidence type="ECO:0000313" key="3">
    <source>
        <dbReference type="Proteomes" id="UP001443914"/>
    </source>
</evidence>
<name>A0AAW1I1G1_SAPOF</name>
<comment type="caution">
    <text evidence="2">The sequence shown here is derived from an EMBL/GenBank/DDBJ whole genome shotgun (WGS) entry which is preliminary data.</text>
</comment>
<gene>
    <name evidence="2" type="ORF">RND81_10G074500</name>
</gene>
<protein>
    <submittedName>
        <fullName evidence="2">Uncharacterized protein</fullName>
    </submittedName>
</protein>
<evidence type="ECO:0000313" key="2">
    <source>
        <dbReference type="EMBL" id="KAK9682452.1"/>
    </source>
</evidence>
<evidence type="ECO:0000256" key="1">
    <source>
        <dbReference type="SAM" id="MobiDB-lite"/>
    </source>
</evidence>
<feature type="compositionally biased region" description="Basic residues" evidence="1">
    <location>
        <begin position="1"/>
        <end position="14"/>
    </location>
</feature>
<reference evidence="2" key="1">
    <citation type="submission" date="2024-03" db="EMBL/GenBank/DDBJ databases">
        <title>WGS assembly of Saponaria officinalis var. Norfolk2.</title>
        <authorList>
            <person name="Jenkins J."/>
            <person name="Shu S."/>
            <person name="Grimwood J."/>
            <person name="Barry K."/>
            <person name="Goodstein D."/>
            <person name="Schmutz J."/>
            <person name="Leebens-Mack J."/>
            <person name="Osbourn A."/>
        </authorList>
    </citation>
    <scope>NUCLEOTIDE SEQUENCE [LARGE SCALE GENOMIC DNA]</scope>
    <source>
        <strain evidence="2">JIC</strain>
    </source>
</reference>
<dbReference type="Proteomes" id="UP001443914">
    <property type="component" value="Unassembled WGS sequence"/>
</dbReference>
<feature type="compositionally biased region" description="Polar residues" evidence="1">
    <location>
        <begin position="20"/>
        <end position="32"/>
    </location>
</feature>
<keyword evidence="3" id="KW-1185">Reference proteome</keyword>
<sequence length="137" mass="15372">MTKYQQKTKRKRTIHLPNLPNKTRSTKQQNEIKVSRKPRATLAAILPSSESGHNIVSLLFSLLLLIIGLQGVERSNHASSQSSAVFRERPISLNLRSSIISDSVASICGTPYMQAFKFEIIIPFFNPLSRLLSLHCI</sequence>
<dbReference type="AlphaFoldDB" id="A0AAW1I1G1"/>
<organism evidence="2 3">
    <name type="scientific">Saponaria officinalis</name>
    <name type="common">Common soapwort</name>
    <name type="synonym">Lychnis saponaria</name>
    <dbReference type="NCBI Taxonomy" id="3572"/>
    <lineage>
        <taxon>Eukaryota</taxon>
        <taxon>Viridiplantae</taxon>
        <taxon>Streptophyta</taxon>
        <taxon>Embryophyta</taxon>
        <taxon>Tracheophyta</taxon>
        <taxon>Spermatophyta</taxon>
        <taxon>Magnoliopsida</taxon>
        <taxon>eudicotyledons</taxon>
        <taxon>Gunneridae</taxon>
        <taxon>Pentapetalae</taxon>
        <taxon>Caryophyllales</taxon>
        <taxon>Caryophyllaceae</taxon>
        <taxon>Caryophylleae</taxon>
        <taxon>Saponaria</taxon>
    </lineage>
</organism>
<dbReference type="EMBL" id="JBDFQZ010000010">
    <property type="protein sequence ID" value="KAK9682452.1"/>
    <property type="molecule type" value="Genomic_DNA"/>
</dbReference>
<feature type="region of interest" description="Disordered" evidence="1">
    <location>
        <begin position="1"/>
        <end position="33"/>
    </location>
</feature>
<proteinExistence type="predicted"/>